<keyword evidence="2" id="KW-1185">Reference proteome</keyword>
<proteinExistence type="predicted"/>
<name>A0A7D5DX40_9PAST</name>
<dbReference type="EMBL" id="CP055306">
    <property type="protein sequence ID" value="QLB40787.1"/>
    <property type="molecule type" value="Genomic_DNA"/>
</dbReference>
<dbReference type="Proteomes" id="UP000509660">
    <property type="component" value="Chromosome"/>
</dbReference>
<reference evidence="1 2" key="1">
    <citation type="submission" date="2020-06" db="EMBL/GenBank/DDBJ databases">
        <title>Mannheimia pernigra sp. nov. isolated from bovine respiratory tract.</title>
        <authorList>
            <person name="Kuhnert P."/>
            <person name="Akarsu-Egger H."/>
        </authorList>
    </citation>
    <scope>NUCLEOTIDE SEQUENCE [LARGE SCALE GENOMIC DNA]</scope>
    <source>
        <strain evidence="1 2">BNO311</strain>
    </source>
</reference>
<dbReference type="GO" id="GO:0051536">
    <property type="term" value="F:iron-sulfur cluster binding"/>
    <property type="evidence" value="ECO:0007669"/>
    <property type="project" value="InterPro"/>
</dbReference>
<gene>
    <name evidence="1" type="ORF">HV559_07845</name>
</gene>
<dbReference type="InterPro" id="IPR006487">
    <property type="entry name" value="Phage_lambda_L"/>
</dbReference>
<evidence type="ECO:0000313" key="1">
    <source>
        <dbReference type="EMBL" id="QLB40787.1"/>
    </source>
</evidence>
<dbReference type="AlphaFoldDB" id="A0A7D5DX40"/>
<protein>
    <submittedName>
        <fullName evidence="1">Phage minor tail protein L</fullName>
    </submittedName>
</protein>
<evidence type="ECO:0000313" key="2">
    <source>
        <dbReference type="Proteomes" id="UP000509660"/>
    </source>
</evidence>
<dbReference type="GO" id="GO:0046718">
    <property type="term" value="P:symbiont entry into host cell"/>
    <property type="evidence" value="ECO:0007669"/>
    <property type="project" value="InterPro"/>
</dbReference>
<dbReference type="RefSeq" id="WP_176810044.1">
    <property type="nucleotide sequence ID" value="NZ_CP055306.1"/>
</dbReference>
<dbReference type="NCBIfam" id="TIGR01600">
    <property type="entry name" value="phage_tail_L"/>
    <property type="match status" value="1"/>
</dbReference>
<sequence length="245" mass="27142">MPKDLPSKMAQELPKLEQDALIELWEIDLRHIPNSNGTDTTGELYRFHNGLNQSKTNIWWQGNEYQAYPIKADGFEISGNGPSSRPTLTVSNLYGIITGIAANFGQGVGGKVTRRLVYAQFLDARNFTGNKNSKADPTQEAVSYFIIEQLKSLDDEQATFELASPAETDNAKIPLLMITSDVCIWQYRSAQCGYTGGPVADEFDKPTSDRKKDKCSHCIRGCKLRFGENAVLPFGGFPSTTQYGN</sequence>
<dbReference type="Pfam" id="PF05100">
    <property type="entry name" value="Phage_tail_L"/>
    <property type="match status" value="1"/>
</dbReference>
<organism evidence="1 2">
    <name type="scientific">Mannheimia pernigra</name>
    <dbReference type="NCBI Taxonomy" id="111844"/>
    <lineage>
        <taxon>Bacteria</taxon>
        <taxon>Pseudomonadati</taxon>
        <taxon>Pseudomonadota</taxon>
        <taxon>Gammaproteobacteria</taxon>
        <taxon>Pasteurellales</taxon>
        <taxon>Pasteurellaceae</taxon>
        <taxon>Mannheimia</taxon>
    </lineage>
</organism>
<dbReference type="GO" id="GO:0030430">
    <property type="term" value="C:host cell cytoplasm"/>
    <property type="evidence" value="ECO:0007669"/>
    <property type="project" value="InterPro"/>
</dbReference>
<accession>A0A7D5DX40</accession>